<reference evidence="2" key="1">
    <citation type="submission" date="2025-08" db="UniProtKB">
        <authorList>
            <consortium name="Ensembl"/>
        </authorList>
    </citation>
    <scope>IDENTIFICATION</scope>
</reference>
<dbReference type="Proteomes" id="UP000261360">
    <property type="component" value="Unplaced"/>
</dbReference>
<keyword evidence="3" id="KW-1185">Reference proteome</keyword>
<dbReference type="STRING" id="1841481.ENSSLDP00000013194"/>
<dbReference type="InterPro" id="IPR041245">
    <property type="entry name" value="CARMIL_PH"/>
</dbReference>
<evidence type="ECO:0000259" key="1">
    <source>
        <dbReference type="Pfam" id="PF17888"/>
    </source>
</evidence>
<reference evidence="2" key="2">
    <citation type="submission" date="2025-09" db="UniProtKB">
        <authorList>
            <consortium name="Ensembl"/>
        </authorList>
    </citation>
    <scope>IDENTIFICATION</scope>
</reference>
<protein>
    <recommendedName>
        <fullName evidence="1">CARMIL pleckstrin homology domain-containing protein</fullName>
    </recommendedName>
</protein>
<dbReference type="InterPro" id="IPR011993">
    <property type="entry name" value="PH-like_dom_sf"/>
</dbReference>
<feature type="domain" description="CARMIL pleckstrin homology" evidence="1">
    <location>
        <begin position="5"/>
        <end position="110"/>
    </location>
</feature>
<name>A0A3B4X6B6_SERLL</name>
<dbReference type="Gene3D" id="2.30.29.30">
    <property type="entry name" value="Pleckstrin-homology domain (PH domain)/Phosphotyrosine-binding domain (PTB)"/>
    <property type="match status" value="1"/>
</dbReference>
<evidence type="ECO:0000313" key="3">
    <source>
        <dbReference type="Proteomes" id="UP000261360"/>
    </source>
</evidence>
<accession>A0A3B4X6B6</accession>
<evidence type="ECO:0000313" key="2">
    <source>
        <dbReference type="Ensembl" id="ENSSLDP00000013194.1"/>
    </source>
</evidence>
<dbReference type="Pfam" id="PF17888">
    <property type="entry name" value="Carm_PH"/>
    <property type="match status" value="1"/>
</dbReference>
<organism evidence="2 3">
    <name type="scientific">Seriola lalandi dorsalis</name>
    <dbReference type="NCBI Taxonomy" id="1841481"/>
    <lineage>
        <taxon>Eukaryota</taxon>
        <taxon>Metazoa</taxon>
        <taxon>Chordata</taxon>
        <taxon>Craniata</taxon>
        <taxon>Vertebrata</taxon>
        <taxon>Euteleostomi</taxon>
        <taxon>Actinopterygii</taxon>
        <taxon>Neopterygii</taxon>
        <taxon>Teleostei</taxon>
        <taxon>Neoteleostei</taxon>
        <taxon>Acanthomorphata</taxon>
        <taxon>Carangaria</taxon>
        <taxon>Carangiformes</taxon>
        <taxon>Carangidae</taxon>
        <taxon>Seriola</taxon>
    </lineage>
</organism>
<proteinExistence type="predicted"/>
<dbReference type="GeneTree" id="ENSGT00940000157990"/>
<dbReference type="AlphaFoldDB" id="A0A3B4X6B6"/>
<sequence length="115" mass="13329">DKSSIKFVRGIKLDTKNGKTEDRILVLTTWRLYFLATKIPAKVGLLLCLHLMYSVESTFNFLEIRALNSHPEQQVIIDTDKSSYSMRFESREHLNHVVSHINFALSRIFNNSIFA</sequence>
<dbReference type="Ensembl" id="ENSSLDT00000013675.1">
    <property type="protein sequence ID" value="ENSSLDP00000013194.1"/>
    <property type="gene ID" value="ENSSLDG00000010501.1"/>
</dbReference>